<name>A0A098TP72_9CYAN</name>
<keyword evidence="3" id="KW-1003">Cell membrane</keyword>
<dbReference type="InterPro" id="IPR005891">
    <property type="entry name" value="DevC"/>
</dbReference>
<dbReference type="PANTHER" id="PTHR43738">
    <property type="entry name" value="ABC TRANSPORTER, MEMBRANE PROTEIN"/>
    <property type="match status" value="1"/>
</dbReference>
<evidence type="ECO:0000259" key="8">
    <source>
        <dbReference type="Pfam" id="PF02687"/>
    </source>
</evidence>
<evidence type="ECO:0000313" key="11">
    <source>
        <dbReference type="Proteomes" id="UP000030170"/>
    </source>
</evidence>
<comment type="subcellular location">
    <subcellularLocation>
        <location evidence="1">Cell membrane</location>
        <topology evidence="1">Multi-pass membrane protein</topology>
    </subcellularLocation>
</comment>
<keyword evidence="4 7" id="KW-0812">Transmembrane</keyword>
<evidence type="ECO:0000313" key="10">
    <source>
        <dbReference type="EMBL" id="KGF72623.1"/>
    </source>
</evidence>
<feature type="transmembrane region" description="Helical" evidence="7">
    <location>
        <begin position="350"/>
        <end position="373"/>
    </location>
</feature>
<evidence type="ECO:0000256" key="7">
    <source>
        <dbReference type="SAM" id="Phobius"/>
    </source>
</evidence>
<dbReference type="PIRSF" id="PIRSF031773">
    <property type="entry name" value="DevC"/>
    <property type="match status" value="1"/>
</dbReference>
<evidence type="ECO:0000256" key="1">
    <source>
        <dbReference type="ARBA" id="ARBA00004651"/>
    </source>
</evidence>
<comment type="caution">
    <text evidence="10">The sequence shown here is derived from an EMBL/GenBank/DDBJ whole genome shotgun (WGS) entry which is preliminary data.</text>
</comment>
<protein>
    <submittedName>
        <fullName evidence="10">ABC transporter</fullName>
    </submittedName>
</protein>
<feature type="domain" description="MacB-like periplasmic core" evidence="9">
    <location>
        <begin position="21"/>
        <end position="233"/>
    </location>
</feature>
<sequence length="385" mass="42718">MTILGIPLAWLQLTREKMRLLIALAGIGFAVILMFMQLGFRDALFISAVRLHEQLQGDIFFISPQSTALIAMRSFPQRRLYQALGFAGVQSVSPVYLDFGIWRNPENRRPRQLLVIGIDPDDRVFDLPGVQAHLDQIKLSDVVLFDAASRAEFGPIPDLLQRRGSVVTEVSGRRVTVGGTFTLGASFGADGNLITSDLNFLRIFDRRRKGLIDVGLVRLQPGADVTQVLSRLRSSLPQDVRILSRQEFINFERSYWETSTAIGFIFSLGTAMGFIVGTVIVYQILYTDVSDHLPEYATLKAMGYTSFYLLSVVFQEALILSILGYIPGFALCLGLYDLTRNATSLPVSMTVYRSITVMCLTVLMCLISGAIAVRKVQAADPADIF</sequence>
<keyword evidence="2" id="KW-0813">Transport</keyword>
<organism evidence="10 11">
    <name type="scientific">Neosynechococcus sphagnicola sy1</name>
    <dbReference type="NCBI Taxonomy" id="1497020"/>
    <lineage>
        <taxon>Bacteria</taxon>
        <taxon>Bacillati</taxon>
        <taxon>Cyanobacteriota</taxon>
        <taxon>Cyanophyceae</taxon>
        <taxon>Neosynechococcales</taxon>
        <taxon>Neosynechococcaceae</taxon>
        <taxon>Neosynechococcus</taxon>
    </lineage>
</organism>
<evidence type="ECO:0000256" key="2">
    <source>
        <dbReference type="ARBA" id="ARBA00022448"/>
    </source>
</evidence>
<dbReference type="Proteomes" id="UP000030170">
    <property type="component" value="Unassembled WGS sequence"/>
</dbReference>
<keyword evidence="11" id="KW-1185">Reference proteome</keyword>
<feature type="domain" description="ABC3 transporter permease C-terminal" evidence="8">
    <location>
        <begin position="271"/>
        <end position="376"/>
    </location>
</feature>
<evidence type="ECO:0000259" key="9">
    <source>
        <dbReference type="Pfam" id="PF12704"/>
    </source>
</evidence>
<dbReference type="GO" id="GO:0005886">
    <property type="term" value="C:plasma membrane"/>
    <property type="evidence" value="ECO:0007669"/>
    <property type="project" value="UniProtKB-SubCell"/>
</dbReference>
<proteinExistence type="predicted"/>
<accession>A0A098TP72</accession>
<reference evidence="10 11" key="1">
    <citation type="journal article" date="2014" name="Mol. Ecol.">
        <title>Evolution of Synechococcus.</title>
        <authorList>
            <person name="Dvorak P."/>
            <person name="Casamatta D."/>
            <person name="Hasler P."/>
            <person name="Poulickova A."/>
            <person name="Ondrej V."/>
            <person name="Sanges R."/>
        </authorList>
    </citation>
    <scope>NUCLEOTIDE SEQUENCE [LARGE SCALE GENOMIC DNA]</scope>
    <source>
        <strain evidence="10 11">CAUP A 1101</strain>
    </source>
</reference>
<dbReference type="InterPro" id="IPR051125">
    <property type="entry name" value="ABC-4/HrtB_transporter"/>
</dbReference>
<dbReference type="Pfam" id="PF12704">
    <property type="entry name" value="MacB_PCD"/>
    <property type="match status" value="1"/>
</dbReference>
<dbReference type="PANTHER" id="PTHR43738:SF1">
    <property type="entry name" value="HEMIN TRANSPORT SYSTEM PERMEASE PROTEIN HRTB-RELATED"/>
    <property type="match status" value="1"/>
</dbReference>
<dbReference type="InterPro" id="IPR025857">
    <property type="entry name" value="MacB_PCD"/>
</dbReference>
<dbReference type="Pfam" id="PF02687">
    <property type="entry name" value="FtsX"/>
    <property type="match status" value="1"/>
</dbReference>
<dbReference type="EMBL" id="JJML01000022">
    <property type="protein sequence ID" value="KGF72623.1"/>
    <property type="molecule type" value="Genomic_DNA"/>
</dbReference>
<dbReference type="NCBIfam" id="TIGR01185">
    <property type="entry name" value="devC"/>
    <property type="match status" value="1"/>
</dbReference>
<keyword evidence="5 7" id="KW-1133">Transmembrane helix</keyword>
<feature type="transmembrane region" description="Helical" evidence="7">
    <location>
        <begin position="305"/>
        <end position="338"/>
    </location>
</feature>
<feature type="transmembrane region" description="Helical" evidence="7">
    <location>
        <begin position="20"/>
        <end position="40"/>
    </location>
</feature>
<evidence type="ECO:0000256" key="3">
    <source>
        <dbReference type="ARBA" id="ARBA00022475"/>
    </source>
</evidence>
<dbReference type="STRING" id="1497020.DO97_07165"/>
<dbReference type="AlphaFoldDB" id="A0A098TP72"/>
<evidence type="ECO:0000256" key="5">
    <source>
        <dbReference type="ARBA" id="ARBA00022989"/>
    </source>
</evidence>
<keyword evidence="6 7" id="KW-0472">Membrane</keyword>
<dbReference type="InterPro" id="IPR003838">
    <property type="entry name" value="ABC3_permease_C"/>
</dbReference>
<evidence type="ECO:0000256" key="6">
    <source>
        <dbReference type="ARBA" id="ARBA00023136"/>
    </source>
</evidence>
<evidence type="ECO:0000256" key="4">
    <source>
        <dbReference type="ARBA" id="ARBA00022692"/>
    </source>
</evidence>
<gene>
    <name evidence="10" type="ORF">DO97_07165</name>
</gene>
<feature type="transmembrane region" description="Helical" evidence="7">
    <location>
        <begin position="261"/>
        <end position="285"/>
    </location>
</feature>